<evidence type="ECO:0000313" key="7">
    <source>
        <dbReference type="Proteomes" id="UP000019202"/>
    </source>
</evidence>
<dbReference type="GO" id="GO:0006355">
    <property type="term" value="P:regulation of DNA-templated transcription"/>
    <property type="evidence" value="ECO:0007669"/>
    <property type="project" value="InterPro"/>
</dbReference>
<dbReference type="PRINTS" id="PR00038">
    <property type="entry name" value="HTHLUXR"/>
</dbReference>
<dbReference type="PROSITE" id="PS50043">
    <property type="entry name" value="HTH_LUXR_2"/>
    <property type="match status" value="1"/>
</dbReference>
<dbReference type="Proteomes" id="UP000019202">
    <property type="component" value="Unassembled WGS sequence"/>
</dbReference>
<dbReference type="CDD" id="cd06170">
    <property type="entry name" value="LuxR_C_like"/>
    <property type="match status" value="1"/>
</dbReference>
<evidence type="ECO:0000256" key="1">
    <source>
        <dbReference type="ARBA" id="ARBA00023015"/>
    </source>
</evidence>
<dbReference type="Pfam" id="PF00196">
    <property type="entry name" value="GerE"/>
    <property type="match status" value="1"/>
</dbReference>
<sequence length="137" mass="15686">MINIELDQSGMTNENSPFQSSSTDMAEIFIRRRNKIIAGISVLRDSPFQHQEMLRLNAILPVAELMTFDIFPDPLISFTPKEQEVIHLVREGASNKRIALQLHVSLSTVKTHLRNIFTKANVTNRTELVSSCFWIFK</sequence>
<feature type="region of interest" description="Disordered" evidence="4">
    <location>
        <begin position="1"/>
        <end position="20"/>
    </location>
</feature>
<proteinExistence type="predicted"/>
<feature type="compositionally biased region" description="Polar residues" evidence="4">
    <location>
        <begin position="9"/>
        <end position="20"/>
    </location>
</feature>
<dbReference type="STRING" id="1427518.XSR1_30169"/>
<keyword evidence="7" id="KW-1185">Reference proteome</keyword>
<accession>W1J0A8</accession>
<dbReference type="GO" id="GO:0003677">
    <property type="term" value="F:DNA binding"/>
    <property type="evidence" value="ECO:0007669"/>
    <property type="project" value="UniProtKB-KW"/>
</dbReference>
<evidence type="ECO:0000256" key="2">
    <source>
        <dbReference type="ARBA" id="ARBA00023125"/>
    </source>
</evidence>
<reference evidence="6" key="1">
    <citation type="submission" date="2013-11" db="EMBL/GenBank/DDBJ databases">
        <title>Draft genome sequence and annotation of the entomopathogenic bacteria, Xenorhabdus cabanillasi strain JM26 and Xenorhabdus szentirmai strain DSM 16338.</title>
        <authorList>
            <person name="Gualtieri M."/>
            <person name="Ogier J.C."/>
            <person name="Pages S."/>
            <person name="Givaudan A."/>
            <person name="Gaudriault S."/>
        </authorList>
    </citation>
    <scope>NUCLEOTIDE SEQUENCE [LARGE SCALE GENOMIC DNA]</scope>
    <source>
        <strain evidence="6">DSM 16338</strain>
    </source>
</reference>
<dbReference type="AlphaFoldDB" id="W1J0A8"/>
<evidence type="ECO:0000256" key="3">
    <source>
        <dbReference type="ARBA" id="ARBA00023163"/>
    </source>
</evidence>
<dbReference type="PANTHER" id="PTHR44688:SF16">
    <property type="entry name" value="DNA-BINDING TRANSCRIPTIONAL ACTIVATOR DEVR_DOSR"/>
    <property type="match status" value="1"/>
</dbReference>
<evidence type="ECO:0000256" key="4">
    <source>
        <dbReference type="SAM" id="MobiDB-lite"/>
    </source>
</evidence>
<organism evidence="6 7">
    <name type="scientific">Xenorhabdus szentirmaii DSM 16338</name>
    <dbReference type="NCBI Taxonomy" id="1427518"/>
    <lineage>
        <taxon>Bacteria</taxon>
        <taxon>Pseudomonadati</taxon>
        <taxon>Pseudomonadota</taxon>
        <taxon>Gammaproteobacteria</taxon>
        <taxon>Enterobacterales</taxon>
        <taxon>Morganellaceae</taxon>
        <taxon>Xenorhabdus</taxon>
    </lineage>
</organism>
<comment type="caution">
    <text evidence="6">The sequence shown here is derived from an EMBL/GenBank/DDBJ whole genome shotgun (WGS) entry which is preliminary data.</text>
</comment>
<dbReference type="InterPro" id="IPR000792">
    <property type="entry name" value="Tscrpt_reg_LuxR_C"/>
</dbReference>
<feature type="domain" description="HTH luxR-type" evidence="5">
    <location>
        <begin position="71"/>
        <end position="136"/>
    </location>
</feature>
<dbReference type="SMART" id="SM00421">
    <property type="entry name" value="HTH_LUXR"/>
    <property type="match status" value="1"/>
</dbReference>
<keyword evidence="3" id="KW-0804">Transcription</keyword>
<dbReference type="InterPro" id="IPR016032">
    <property type="entry name" value="Sig_transdc_resp-reg_C-effctor"/>
</dbReference>
<keyword evidence="1" id="KW-0805">Transcription regulation</keyword>
<dbReference type="EMBL" id="CBXF010000088">
    <property type="protein sequence ID" value="CDL83316.1"/>
    <property type="molecule type" value="Genomic_DNA"/>
</dbReference>
<dbReference type="InterPro" id="IPR036388">
    <property type="entry name" value="WH-like_DNA-bd_sf"/>
</dbReference>
<dbReference type="Gene3D" id="1.10.10.10">
    <property type="entry name" value="Winged helix-like DNA-binding domain superfamily/Winged helix DNA-binding domain"/>
    <property type="match status" value="1"/>
</dbReference>
<keyword evidence="2" id="KW-0238">DNA-binding</keyword>
<protein>
    <submittedName>
        <fullName evidence="6">Monoamine regulon transcriptional regulator</fullName>
    </submittedName>
</protein>
<dbReference type="PROSITE" id="PS00622">
    <property type="entry name" value="HTH_LUXR_1"/>
    <property type="match status" value="1"/>
</dbReference>
<gene>
    <name evidence="6" type="ORF">XSR1_30169</name>
</gene>
<evidence type="ECO:0000259" key="5">
    <source>
        <dbReference type="PROSITE" id="PS50043"/>
    </source>
</evidence>
<evidence type="ECO:0000313" key="6">
    <source>
        <dbReference type="EMBL" id="CDL83316.1"/>
    </source>
</evidence>
<name>W1J0A8_9GAMM</name>
<dbReference type="PANTHER" id="PTHR44688">
    <property type="entry name" value="DNA-BINDING TRANSCRIPTIONAL ACTIVATOR DEVR_DOSR"/>
    <property type="match status" value="1"/>
</dbReference>
<dbReference type="SUPFAM" id="SSF46894">
    <property type="entry name" value="C-terminal effector domain of the bipartite response regulators"/>
    <property type="match status" value="1"/>
</dbReference>